<evidence type="ECO:0000256" key="6">
    <source>
        <dbReference type="SAM" id="Phobius"/>
    </source>
</evidence>
<feature type="transmembrane region" description="Helical" evidence="6">
    <location>
        <begin position="187"/>
        <end position="205"/>
    </location>
</feature>
<feature type="transmembrane region" description="Helical" evidence="6">
    <location>
        <begin position="346"/>
        <end position="365"/>
    </location>
</feature>
<gene>
    <name evidence="8" type="ORF">FD16_GL002391</name>
</gene>
<evidence type="ECO:0000256" key="5">
    <source>
        <dbReference type="ARBA" id="ARBA00023136"/>
    </source>
</evidence>
<dbReference type="InterPro" id="IPR011701">
    <property type="entry name" value="MFS"/>
</dbReference>
<dbReference type="Gene3D" id="1.20.1250.20">
    <property type="entry name" value="MFS general substrate transporter like domains"/>
    <property type="match status" value="1"/>
</dbReference>
<feature type="transmembrane region" description="Helical" evidence="6">
    <location>
        <begin position="34"/>
        <end position="51"/>
    </location>
</feature>
<dbReference type="PATRIC" id="fig|1423807.3.peg.2469"/>
<feature type="transmembrane region" description="Helical" evidence="6">
    <location>
        <begin position="149"/>
        <end position="167"/>
    </location>
</feature>
<feature type="transmembrane region" description="Helical" evidence="6">
    <location>
        <begin position="256"/>
        <end position="281"/>
    </location>
</feature>
<evidence type="ECO:0000256" key="1">
    <source>
        <dbReference type="ARBA" id="ARBA00004651"/>
    </source>
</evidence>
<feature type="transmembrane region" description="Helical" evidence="6">
    <location>
        <begin position="63"/>
        <end position="80"/>
    </location>
</feature>
<dbReference type="AlphaFoldDB" id="A0A0R1WE69"/>
<comment type="subcellular location">
    <subcellularLocation>
        <location evidence="1">Cell membrane</location>
        <topology evidence="1">Multi-pass membrane protein</topology>
    </subcellularLocation>
</comment>
<keyword evidence="2" id="KW-0813">Transport</keyword>
<feature type="transmembrane region" description="Helical" evidence="6">
    <location>
        <begin position="121"/>
        <end position="143"/>
    </location>
</feature>
<evidence type="ECO:0000313" key="9">
    <source>
        <dbReference type="Proteomes" id="UP000051820"/>
    </source>
</evidence>
<feature type="transmembrane region" description="Helical" evidence="6">
    <location>
        <begin position="321"/>
        <end position="340"/>
    </location>
</feature>
<evidence type="ECO:0000259" key="7">
    <source>
        <dbReference type="PROSITE" id="PS50850"/>
    </source>
</evidence>
<dbReference type="Gene3D" id="1.20.1720.10">
    <property type="entry name" value="Multidrug resistance protein D"/>
    <property type="match status" value="1"/>
</dbReference>
<dbReference type="GO" id="GO:0022857">
    <property type="term" value="F:transmembrane transporter activity"/>
    <property type="evidence" value="ECO:0007669"/>
    <property type="project" value="InterPro"/>
</dbReference>
<protein>
    <submittedName>
        <fullName evidence="8">Major facilitator superfamily protein</fullName>
    </submittedName>
</protein>
<sequence length="461" mass="49220">MGLFSFLTSLAGSSINLALPKISLDLNISNSMSTWVVQAGLIGTTCLLVLFGHMGDLFSKDYVFINGGSIFLIGSAINGFAPNFTVLICGRVVQSIGIAMIMANSMGIVTESFDDQHRAEALSMISVFISAGAISGPAVGGFVLSVLSWRWIFLLNVPIGLVVLLFGCKALPIPKESWQNIKSQLKVANWTGQILFTIGVIIFFLSSSFFTAANHNYLMGLGVLMVGLVITIFAFVQDDLSKSPWIDPSIARNEAFLVSISALFLVNLVNAISNILLPFYLQSFDGYSAFASGLIMIGQPAAMILVTPITGYLADRMNRNLLTMFGLIVLLLSQLGYATYSQNASLLSILIPIIANGVGMAMFLSPNNAITMGTVDKSLSGVAGSFNSFARTFGMTIGISAASVMLFAQLPGVQHITPALGSSFVKAFSISFIVGALISVVALLIVTYRYWSARRAKRQAA</sequence>
<dbReference type="PANTHER" id="PTHR42718">
    <property type="entry name" value="MAJOR FACILITATOR SUPERFAMILY MULTIDRUG TRANSPORTER MFSC"/>
    <property type="match status" value="1"/>
</dbReference>
<keyword evidence="9" id="KW-1185">Reference proteome</keyword>
<keyword evidence="3 6" id="KW-0812">Transmembrane</keyword>
<organism evidence="8 9">
    <name type="scientific">Paucilactobacillus suebicus DSM 5007 = KCTC 3549</name>
    <dbReference type="NCBI Taxonomy" id="1423807"/>
    <lineage>
        <taxon>Bacteria</taxon>
        <taxon>Bacillati</taxon>
        <taxon>Bacillota</taxon>
        <taxon>Bacilli</taxon>
        <taxon>Lactobacillales</taxon>
        <taxon>Lactobacillaceae</taxon>
        <taxon>Paucilactobacillus</taxon>
    </lineage>
</organism>
<feature type="transmembrane region" description="Helical" evidence="6">
    <location>
        <begin position="217"/>
        <end position="236"/>
    </location>
</feature>
<name>A0A0R1WE69_9LACO</name>
<dbReference type="Pfam" id="PF07690">
    <property type="entry name" value="MFS_1"/>
    <property type="match status" value="1"/>
</dbReference>
<feature type="transmembrane region" description="Helical" evidence="6">
    <location>
        <begin position="92"/>
        <end position="109"/>
    </location>
</feature>
<feature type="transmembrane region" description="Helical" evidence="6">
    <location>
        <begin position="386"/>
        <end position="408"/>
    </location>
</feature>
<keyword evidence="5 6" id="KW-0472">Membrane</keyword>
<dbReference type="SUPFAM" id="SSF103473">
    <property type="entry name" value="MFS general substrate transporter"/>
    <property type="match status" value="1"/>
</dbReference>
<dbReference type="eggNOG" id="COG2814">
    <property type="taxonomic scope" value="Bacteria"/>
</dbReference>
<accession>A0A0R1WE69</accession>
<dbReference type="Proteomes" id="UP000051820">
    <property type="component" value="Unassembled WGS sequence"/>
</dbReference>
<dbReference type="PROSITE" id="PS50850">
    <property type="entry name" value="MFS"/>
    <property type="match status" value="1"/>
</dbReference>
<dbReference type="InterPro" id="IPR036259">
    <property type="entry name" value="MFS_trans_sf"/>
</dbReference>
<feature type="transmembrane region" description="Helical" evidence="6">
    <location>
        <begin position="428"/>
        <end position="451"/>
    </location>
</feature>
<comment type="caution">
    <text evidence="8">The sequence shown here is derived from an EMBL/GenBank/DDBJ whole genome shotgun (WGS) entry which is preliminary data.</text>
</comment>
<dbReference type="InterPro" id="IPR020846">
    <property type="entry name" value="MFS_dom"/>
</dbReference>
<evidence type="ECO:0000313" key="8">
    <source>
        <dbReference type="EMBL" id="KRM12396.1"/>
    </source>
</evidence>
<feature type="domain" description="Major facilitator superfamily (MFS) profile" evidence="7">
    <location>
        <begin position="1"/>
        <end position="454"/>
    </location>
</feature>
<proteinExistence type="predicted"/>
<dbReference type="PANTHER" id="PTHR42718:SF9">
    <property type="entry name" value="MAJOR FACILITATOR SUPERFAMILY MULTIDRUG TRANSPORTER MFSC"/>
    <property type="match status" value="1"/>
</dbReference>
<keyword evidence="4 6" id="KW-1133">Transmembrane helix</keyword>
<reference evidence="8 9" key="1">
    <citation type="journal article" date="2015" name="Genome Announc.">
        <title>Expanding the biotechnology potential of lactobacilli through comparative genomics of 213 strains and associated genera.</title>
        <authorList>
            <person name="Sun Z."/>
            <person name="Harris H.M."/>
            <person name="McCann A."/>
            <person name="Guo C."/>
            <person name="Argimon S."/>
            <person name="Zhang W."/>
            <person name="Yang X."/>
            <person name="Jeffery I.B."/>
            <person name="Cooney J.C."/>
            <person name="Kagawa T.F."/>
            <person name="Liu W."/>
            <person name="Song Y."/>
            <person name="Salvetti E."/>
            <person name="Wrobel A."/>
            <person name="Rasinkangas P."/>
            <person name="Parkhill J."/>
            <person name="Rea M.C."/>
            <person name="O'Sullivan O."/>
            <person name="Ritari J."/>
            <person name="Douillard F.P."/>
            <person name="Paul Ross R."/>
            <person name="Yang R."/>
            <person name="Briner A.E."/>
            <person name="Felis G.E."/>
            <person name="de Vos W.M."/>
            <person name="Barrangou R."/>
            <person name="Klaenhammer T.R."/>
            <person name="Caufield P.W."/>
            <person name="Cui Y."/>
            <person name="Zhang H."/>
            <person name="O'Toole P.W."/>
        </authorList>
    </citation>
    <scope>NUCLEOTIDE SEQUENCE [LARGE SCALE GENOMIC DNA]</scope>
    <source>
        <strain evidence="8 9">DSM 5007</strain>
    </source>
</reference>
<feature type="transmembrane region" description="Helical" evidence="6">
    <location>
        <begin position="287"/>
        <end position="314"/>
    </location>
</feature>
<evidence type="ECO:0000256" key="4">
    <source>
        <dbReference type="ARBA" id="ARBA00022989"/>
    </source>
</evidence>
<evidence type="ECO:0000256" key="2">
    <source>
        <dbReference type="ARBA" id="ARBA00022448"/>
    </source>
</evidence>
<dbReference type="EMBL" id="AZGF01000008">
    <property type="protein sequence ID" value="KRM12396.1"/>
    <property type="molecule type" value="Genomic_DNA"/>
</dbReference>
<dbReference type="GO" id="GO:0005886">
    <property type="term" value="C:plasma membrane"/>
    <property type="evidence" value="ECO:0007669"/>
    <property type="project" value="UniProtKB-SubCell"/>
</dbReference>
<evidence type="ECO:0000256" key="3">
    <source>
        <dbReference type="ARBA" id="ARBA00022692"/>
    </source>
</evidence>
<dbReference type="CDD" id="cd17321">
    <property type="entry name" value="MFS_MMR_MDR_like"/>
    <property type="match status" value="1"/>
</dbReference>